<feature type="region of interest" description="Disordered" evidence="1">
    <location>
        <begin position="246"/>
        <end position="272"/>
    </location>
</feature>
<sequence length="497" mass="50314">MKGRKVMGKKHRMLHRRQAAATSDLTVIVNVVATVDQSGSTVAVETLSSTSTDAPASAVATAPSVASAQAVPAVPPFPSDLTVPAVPQVTSVTLPSVPAYPFTSTAATSTVIGAVSIQAIGASLQAALSTPPSTPLLVASSIASAEFNSSTVTNSATSSKLAVLSVENFSTTIRRNSTVTSNTLTYTSLPFTTQNITISSTSVESSTSYSSASTSESSSQASSLTSNTASPASSATIGGGGYGAPNSGAPAASSTPTAATGNGANNGTSDNSISTPQVIGSVVGSIAGLTVILILALLILRRYKRKRRGALQLSENDATDTRPIAAAGQQMAQRTASIPTTATSFFSRFSGSSRGTADPGGAPTSERGFQRISGRKLPSAFSEGMTSDSAVPFDRATLSGTSFYRDSQGFYGGPGMPAATPIAGKSHNTGIEKEKLMPSPARTPVVHHPEEFPTLRGSTIAGSGSLSPPQSPLLPGTLGRSHPSHDGSRGSKFTEDV</sequence>
<organism evidence="3 4">
    <name type="scientific">Lepidopterella palustris CBS 459.81</name>
    <dbReference type="NCBI Taxonomy" id="1314670"/>
    <lineage>
        <taxon>Eukaryota</taxon>
        <taxon>Fungi</taxon>
        <taxon>Dikarya</taxon>
        <taxon>Ascomycota</taxon>
        <taxon>Pezizomycotina</taxon>
        <taxon>Dothideomycetes</taxon>
        <taxon>Pleosporomycetidae</taxon>
        <taxon>Mytilinidiales</taxon>
        <taxon>Argynnaceae</taxon>
        <taxon>Lepidopterella</taxon>
    </lineage>
</organism>
<dbReference type="AlphaFoldDB" id="A0A8E2E9A5"/>
<keyword evidence="2" id="KW-1133">Transmembrane helix</keyword>
<feature type="transmembrane region" description="Helical" evidence="2">
    <location>
        <begin position="278"/>
        <end position="300"/>
    </location>
</feature>
<protein>
    <submittedName>
        <fullName evidence="3">Uncharacterized protein</fullName>
    </submittedName>
</protein>
<proteinExistence type="predicted"/>
<keyword evidence="4" id="KW-1185">Reference proteome</keyword>
<dbReference type="OrthoDB" id="5421784at2759"/>
<evidence type="ECO:0000256" key="1">
    <source>
        <dbReference type="SAM" id="MobiDB-lite"/>
    </source>
</evidence>
<feature type="compositionally biased region" description="Low complexity" evidence="1">
    <location>
        <begin position="462"/>
        <end position="479"/>
    </location>
</feature>
<dbReference type="EMBL" id="KV744987">
    <property type="protein sequence ID" value="OCK79801.1"/>
    <property type="molecule type" value="Genomic_DNA"/>
</dbReference>
<feature type="compositionally biased region" description="Basic and acidic residues" evidence="1">
    <location>
        <begin position="483"/>
        <end position="497"/>
    </location>
</feature>
<evidence type="ECO:0000256" key="2">
    <source>
        <dbReference type="SAM" id="Phobius"/>
    </source>
</evidence>
<feature type="region of interest" description="Disordered" evidence="1">
    <location>
        <begin position="347"/>
        <end position="370"/>
    </location>
</feature>
<accession>A0A8E2E9A5</accession>
<gene>
    <name evidence="3" type="ORF">K432DRAFT_58381</name>
</gene>
<reference evidence="3 4" key="1">
    <citation type="journal article" date="2016" name="Nat. Commun.">
        <title>Ectomycorrhizal ecology is imprinted in the genome of the dominant symbiotic fungus Cenococcum geophilum.</title>
        <authorList>
            <consortium name="DOE Joint Genome Institute"/>
            <person name="Peter M."/>
            <person name="Kohler A."/>
            <person name="Ohm R.A."/>
            <person name="Kuo A."/>
            <person name="Krutzmann J."/>
            <person name="Morin E."/>
            <person name="Arend M."/>
            <person name="Barry K.W."/>
            <person name="Binder M."/>
            <person name="Choi C."/>
            <person name="Clum A."/>
            <person name="Copeland A."/>
            <person name="Grisel N."/>
            <person name="Haridas S."/>
            <person name="Kipfer T."/>
            <person name="LaButti K."/>
            <person name="Lindquist E."/>
            <person name="Lipzen A."/>
            <person name="Maire R."/>
            <person name="Meier B."/>
            <person name="Mihaltcheva S."/>
            <person name="Molinier V."/>
            <person name="Murat C."/>
            <person name="Poggeler S."/>
            <person name="Quandt C.A."/>
            <person name="Sperisen C."/>
            <person name="Tritt A."/>
            <person name="Tisserant E."/>
            <person name="Crous P.W."/>
            <person name="Henrissat B."/>
            <person name="Nehls U."/>
            <person name="Egli S."/>
            <person name="Spatafora J.W."/>
            <person name="Grigoriev I.V."/>
            <person name="Martin F.M."/>
        </authorList>
    </citation>
    <scope>NUCLEOTIDE SEQUENCE [LARGE SCALE GENOMIC DNA]</scope>
    <source>
        <strain evidence="3 4">CBS 459.81</strain>
    </source>
</reference>
<dbReference type="Proteomes" id="UP000250266">
    <property type="component" value="Unassembled WGS sequence"/>
</dbReference>
<feature type="region of interest" description="Disordered" evidence="1">
    <location>
        <begin position="454"/>
        <end position="497"/>
    </location>
</feature>
<keyword evidence="2" id="KW-0812">Transmembrane</keyword>
<keyword evidence="2" id="KW-0472">Membrane</keyword>
<feature type="region of interest" description="Disordered" evidence="1">
    <location>
        <begin position="207"/>
        <end position="234"/>
    </location>
</feature>
<evidence type="ECO:0000313" key="4">
    <source>
        <dbReference type="Proteomes" id="UP000250266"/>
    </source>
</evidence>
<evidence type="ECO:0000313" key="3">
    <source>
        <dbReference type="EMBL" id="OCK79801.1"/>
    </source>
</evidence>
<name>A0A8E2E9A5_9PEZI</name>
<feature type="compositionally biased region" description="Low complexity" evidence="1">
    <location>
        <begin position="347"/>
        <end position="357"/>
    </location>
</feature>
<feature type="compositionally biased region" description="Low complexity" evidence="1">
    <location>
        <begin position="246"/>
        <end position="269"/>
    </location>
</feature>